<proteinExistence type="inferred from homology"/>
<dbReference type="AlphaFoldDB" id="A0AAD9IDV6"/>
<dbReference type="InterPro" id="IPR037147">
    <property type="entry name" value="Ribosomal_bL28_sf"/>
</dbReference>
<evidence type="ECO:0000256" key="3">
    <source>
        <dbReference type="ARBA" id="ARBA00023274"/>
    </source>
</evidence>
<dbReference type="GO" id="GO:0005762">
    <property type="term" value="C:mitochondrial large ribosomal subunit"/>
    <property type="evidence" value="ECO:0007669"/>
    <property type="project" value="TreeGrafter"/>
</dbReference>
<dbReference type="HAMAP" id="MF_00373">
    <property type="entry name" value="Ribosomal_bL28"/>
    <property type="match status" value="1"/>
</dbReference>
<evidence type="ECO:0000313" key="6">
    <source>
        <dbReference type="Proteomes" id="UP001255856"/>
    </source>
</evidence>
<organism evidence="5 6">
    <name type="scientific">Prototheca wickerhamii</name>
    <dbReference type="NCBI Taxonomy" id="3111"/>
    <lineage>
        <taxon>Eukaryota</taxon>
        <taxon>Viridiplantae</taxon>
        <taxon>Chlorophyta</taxon>
        <taxon>core chlorophytes</taxon>
        <taxon>Trebouxiophyceae</taxon>
        <taxon>Chlorellales</taxon>
        <taxon>Chlorellaceae</taxon>
        <taxon>Prototheca</taxon>
    </lineage>
</organism>
<keyword evidence="2" id="KW-0689">Ribosomal protein</keyword>
<dbReference type="PANTHER" id="PTHR13528:SF2">
    <property type="entry name" value="LARGE RIBOSOMAL SUBUNIT PROTEIN BL28M"/>
    <property type="match status" value="1"/>
</dbReference>
<dbReference type="GO" id="GO:0003735">
    <property type="term" value="F:structural constituent of ribosome"/>
    <property type="evidence" value="ECO:0007669"/>
    <property type="project" value="InterPro"/>
</dbReference>
<dbReference type="InterPro" id="IPR034704">
    <property type="entry name" value="Ribosomal_bL28/bL31-like_sf"/>
</dbReference>
<evidence type="ECO:0000256" key="4">
    <source>
        <dbReference type="ARBA" id="ARBA00035269"/>
    </source>
</evidence>
<dbReference type="SUPFAM" id="SSF143800">
    <property type="entry name" value="L28p-like"/>
    <property type="match status" value="1"/>
</dbReference>
<evidence type="ECO:0000313" key="5">
    <source>
        <dbReference type="EMBL" id="KAK2075583.1"/>
    </source>
</evidence>
<name>A0AAD9IDV6_PROWI</name>
<keyword evidence="3" id="KW-0687">Ribonucleoprotein</keyword>
<comment type="similarity">
    <text evidence="1">Belongs to the bacterial ribosomal protein bL28 family.</text>
</comment>
<sequence>MPLGVELVVRGVFNRARRGLYAGKYIRFGNNVSEDGHNKTRRTWLPNAQRVSLYSPTLQRTLRLRVSAAALRTIDKYGGIDNYLLKHSDAALDSDVGSKLKRELEQALARGQQTLPAAAAVIADAPAAV</sequence>
<dbReference type="Pfam" id="PF00830">
    <property type="entry name" value="Ribosomal_L28"/>
    <property type="match status" value="1"/>
</dbReference>
<dbReference type="InterPro" id="IPR026569">
    <property type="entry name" value="Ribosomal_bL28"/>
</dbReference>
<keyword evidence="6" id="KW-1185">Reference proteome</keyword>
<accession>A0AAD9IDV6</accession>
<dbReference type="EMBL" id="JASFZW010000014">
    <property type="protein sequence ID" value="KAK2075583.1"/>
    <property type="molecule type" value="Genomic_DNA"/>
</dbReference>
<comment type="caution">
    <text evidence="5">The sequence shown here is derived from an EMBL/GenBank/DDBJ whole genome shotgun (WGS) entry which is preliminary data.</text>
</comment>
<gene>
    <name evidence="5" type="ORF">QBZ16_001691</name>
</gene>
<evidence type="ECO:0000256" key="1">
    <source>
        <dbReference type="ARBA" id="ARBA00008760"/>
    </source>
</evidence>
<protein>
    <recommendedName>
        <fullName evidence="4">Large ribosomal subunit protein bL28m</fullName>
    </recommendedName>
</protein>
<evidence type="ECO:0000256" key="2">
    <source>
        <dbReference type="ARBA" id="ARBA00022980"/>
    </source>
</evidence>
<dbReference type="PANTHER" id="PTHR13528">
    <property type="entry name" value="39S RIBOSOMAL PROTEIN L28, MITOCHONDRIAL"/>
    <property type="match status" value="1"/>
</dbReference>
<dbReference type="FunFam" id="2.30.170.40:FF:000003">
    <property type="entry name" value="54S ribosomal protein L24"/>
    <property type="match status" value="1"/>
</dbReference>
<dbReference type="Gene3D" id="2.30.170.40">
    <property type="entry name" value="Ribosomal protein L28/L24"/>
    <property type="match status" value="1"/>
</dbReference>
<dbReference type="Proteomes" id="UP001255856">
    <property type="component" value="Unassembled WGS sequence"/>
</dbReference>
<reference evidence="5" key="1">
    <citation type="submission" date="2021-01" db="EMBL/GenBank/DDBJ databases">
        <authorList>
            <person name="Eckstrom K.M.E."/>
        </authorList>
    </citation>
    <scope>NUCLEOTIDE SEQUENCE</scope>
    <source>
        <strain evidence="5">UVCC 0001</strain>
    </source>
</reference>